<sequence length="372" mass="36106">MRRAIWMALAFMGTAPLVALAQQNTGAAPAASPSGAASIDRGQDTTATQAPGSPGQQSAGSIGTAQGQPATGGSAGTQGTTGQTDGTGGGGGAGGAAGMGGGGGPTYRGTTEEAPPSASPPVDVGTRVGPEPGEQAGGAGTGSVGTGTGGGGTGGGDTGGTGSVSGGGTGTGGTGVSGGGTGTGRGGGVGGQEAMQRELTTLRQRVSRLEAEVGALRGTGGGGTGGGGTGGATPGVDTGTPGPDPEDMEVKGPVTVATAVFDGRVVDITRKHIDIVDTSDGTFYRLTVDDQTRAFVGPDLKRIPVDQLSEGTQVRTSFALISGVEHARNIVTQPQRAQQQRQGQQQGLRQQRQERMGPGQRMAVPPQQTPKP</sequence>
<feature type="region of interest" description="Disordered" evidence="1">
    <location>
        <begin position="333"/>
        <end position="372"/>
    </location>
</feature>
<proteinExistence type="predicted"/>
<feature type="region of interest" description="Disordered" evidence="1">
    <location>
        <begin position="215"/>
        <end position="242"/>
    </location>
</feature>
<feature type="compositionally biased region" description="Low complexity" evidence="1">
    <location>
        <begin position="27"/>
        <end position="38"/>
    </location>
</feature>
<feature type="compositionally biased region" description="Gly residues" evidence="1">
    <location>
        <begin position="85"/>
        <end position="106"/>
    </location>
</feature>
<dbReference type="Proteomes" id="UP000035579">
    <property type="component" value="Chromosome"/>
</dbReference>
<protein>
    <submittedName>
        <fullName evidence="3">PE-PGRS family protein</fullName>
    </submittedName>
</protein>
<dbReference type="EMBL" id="CP011509">
    <property type="protein sequence ID" value="AKI98451.1"/>
    <property type="molecule type" value="Genomic_DNA"/>
</dbReference>
<feature type="compositionally biased region" description="Gly residues" evidence="1">
    <location>
        <begin position="217"/>
        <end position="233"/>
    </location>
</feature>
<reference evidence="3 5" key="1">
    <citation type="submission" date="2015-05" db="EMBL/GenBank/DDBJ databases">
        <title>Genome assembly of Archangium gephyra DSM 2261.</title>
        <authorList>
            <person name="Sharma G."/>
            <person name="Subramanian S."/>
        </authorList>
    </citation>
    <scope>NUCLEOTIDE SEQUENCE [LARGE SCALE GENOMIC DNA]</scope>
    <source>
        <strain evidence="3 5">DSM 2261</strain>
    </source>
</reference>
<name>A0AAC8TA52_9BACT</name>
<dbReference type="AlphaFoldDB" id="A0AAC8TA52"/>
<evidence type="ECO:0000313" key="3">
    <source>
        <dbReference type="EMBL" id="AKI98451.1"/>
    </source>
</evidence>
<keyword evidence="6" id="KW-1185">Reference proteome</keyword>
<gene>
    <name evidence="3" type="ORF">AA314_00078</name>
    <name evidence="4" type="ORF">ATI61_12114</name>
</gene>
<dbReference type="RefSeq" id="WP_053065947.1">
    <property type="nucleotide sequence ID" value="NZ_CP011509.1"/>
</dbReference>
<feature type="compositionally biased region" description="Low complexity" evidence="1">
    <location>
        <begin position="63"/>
        <end position="84"/>
    </location>
</feature>
<keyword evidence="2" id="KW-0732">Signal</keyword>
<feature type="compositionally biased region" description="Gly residues" evidence="1">
    <location>
        <begin position="135"/>
        <end position="191"/>
    </location>
</feature>
<organism evidence="3 5">
    <name type="scientific">Archangium gephyra</name>
    <dbReference type="NCBI Taxonomy" id="48"/>
    <lineage>
        <taxon>Bacteria</taxon>
        <taxon>Pseudomonadati</taxon>
        <taxon>Myxococcota</taxon>
        <taxon>Myxococcia</taxon>
        <taxon>Myxococcales</taxon>
        <taxon>Cystobacterineae</taxon>
        <taxon>Archangiaceae</taxon>
        <taxon>Archangium</taxon>
    </lineage>
</organism>
<dbReference type="EMBL" id="QUMU01000021">
    <property type="protein sequence ID" value="REG20449.1"/>
    <property type="molecule type" value="Genomic_DNA"/>
</dbReference>
<evidence type="ECO:0000256" key="1">
    <source>
        <dbReference type="SAM" id="MobiDB-lite"/>
    </source>
</evidence>
<accession>A0AAC8TA52</accession>
<evidence type="ECO:0000313" key="5">
    <source>
        <dbReference type="Proteomes" id="UP000035579"/>
    </source>
</evidence>
<dbReference type="Proteomes" id="UP000256345">
    <property type="component" value="Unassembled WGS sequence"/>
</dbReference>
<evidence type="ECO:0000313" key="4">
    <source>
        <dbReference type="EMBL" id="REG20449.1"/>
    </source>
</evidence>
<feature type="chain" id="PRO_5042194482" evidence="2">
    <location>
        <begin position="22"/>
        <end position="372"/>
    </location>
</feature>
<evidence type="ECO:0000256" key="2">
    <source>
        <dbReference type="SAM" id="SignalP"/>
    </source>
</evidence>
<feature type="compositionally biased region" description="Polar residues" evidence="1">
    <location>
        <begin position="44"/>
        <end position="61"/>
    </location>
</feature>
<reference evidence="4 6" key="2">
    <citation type="submission" date="2018-08" db="EMBL/GenBank/DDBJ databases">
        <title>Genomic Encyclopedia of Archaeal and Bacterial Type Strains, Phase II (KMG-II): from individual species to whole genera.</title>
        <authorList>
            <person name="Goeker M."/>
        </authorList>
    </citation>
    <scope>NUCLEOTIDE SEQUENCE [LARGE SCALE GENOMIC DNA]</scope>
    <source>
        <strain evidence="4 6">DSM 2261</strain>
    </source>
</reference>
<evidence type="ECO:0000313" key="6">
    <source>
        <dbReference type="Proteomes" id="UP000256345"/>
    </source>
</evidence>
<feature type="region of interest" description="Disordered" evidence="1">
    <location>
        <begin position="27"/>
        <end position="193"/>
    </location>
</feature>
<feature type="signal peptide" evidence="2">
    <location>
        <begin position="1"/>
        <end position="21"/>
    </location>
</feature>
<feature type="compositionally biased region" description="Low complexity" evidence="1">
    <location>
        <begin position="333"/>
        <end position="350"/>
    </location>
</feature>
<dbReference type="KEGG" id="age:AA314_00078"/>